<proteinExistence type="predicted"/>
<organism evidence="3 4">
    <name type="scientific">Mycena alexandri</name>
    <dbReference type="NCBI Taxonomy" id="1745969"/>
    <lineage>
        <taxon>Eukaryota</taxon>
        <taxon>Fungi</taxon>
        <taxon>Dikarya</taxon>
        <taxon>Basidiomycota</taxon>
        <taxon>Agaricomycotina</taxon>
        <taxon>Agaricomycetes</taxon>
        <taxon>Agaricomycetidae</taxon>
        <taxon>Agaricales</taxon>
        <taxon>Marasmiineae</taxon>
        <taxon>Mycenaceae</taxon>
        <taxon>Mycena</taxon>
    </lineage>
</organism>
<feature type="domain" description="Sin3 C-terminal" evidence="2">
    <location>
        <begin position="623"/>
        <end position="756"/>
    </location>
</feature>
<comment type="caution">
    <text evidence="3">The sequence shown here is derived from an EMBL/GenBank/DDBJ whole genome shotgun (WGS) entry which is preliminary data.</text>
</comment>
<dbReference type="Proteomes" id="UP001218188">
    <property type="component" value="Unassembled WGS sequence"/>
</dbReference>
<dbReference type="InterPro" id="IPR031693">
    <property type="entry name" value="Sin3_C"/>
</dbReference>
<dbReference type="Pfam" id="PF16879">
    <property type="entry name" value="Sin3a_C"/>
    <property type="match status" value="1"/>
</dbReference>
<name>A0AAD6T4N0_9AGAR</name>
<evidence type="ECO:0000313" key="4">
    <source>
        <dbReference type="Proteomes" id="UP001218188"/>
    </source>
</evidence>
<dbReference type="EMBL" id="JARJCM010000025">
    <property type="protein sequence ID" value="KAJ7039721.1"/>
    <property type="molecule type" value="Genomic_DNA"/>
</dbReference>
<evidence type="ECO:0000256" key="1">
    <source>
        <dbReference type="SAM" id="MobiDB-lite"/>
    </source>
</evidence>
<evidence type="ECO:0000259" key="2">
    <source>
        <dbReference type="Pfam" id="PF16879"/>
    </source>
</evidence>
<keyword evidence="4" id="KW-1185">Reference proteome</keyword>
<evidence type="ECO:0000313" key="3">
    <source>
        <dbReference type="EMBL" id="KAJ7039721.1"/>
    </source>
</evidence>
<protein>
    <recommendedName>
        <fullName evidence="2">Sin3 C-terminal domain-containing protein</fullName>
    </recommendedName>
</protein>
<sequence>MTASLKSLLSNFTIHILWRVPQIPEPSIFLKLDNPCGLHLVDLAGSERHRIAASIPAPVALLAAQPIHIADLEVCAPHRDSRCSNTSLLSIPLPESSPGPILLTLVTTFLLHALTTISRLTSSPASKTTPTSFTRALNATPTILAWAPFLLTLPPSHADSIFTRAYSSLIKVASVLQTNPKATLQAFLVRDYALSCLAHTTPGKIEPRLFWDQIIKSAGAYVKALGSDPNDHAEATPIVLNAFSQAIARVELRADANAFMTGKGFVSFCECWMSFANRMGDIAALDRIAIFIGGRPGSSKEITQEERESGPKRETSDDFLLQCAQLSANLAQTTAVLDPKLAAGDPEGLSKRVRETTEALRRHATASLLTPVGEDEEVLRLSSKLQRAIERTRRSAVRLLDSDTTLACTTEVLTLLETLADILEHVFENADAVTAVLDTLFVLARTKLNVHDPQTHSQPYTFLKRAAAFLNIEFDDVAADKATYARCISGAFHNLAGTLYQGGKYGVAIRYLEDGCALGMKALEMHSSGRKDEPKNVEGWRQLEEQLWRRWELLGRAFESFMDCIRGFPYSLYEFAKHPHSAAFEASPAAVQLGTIVDRVTYLGACELFLSPEKVSALSLRLDDANITGTLLERQIQSLDGSRWKENTRGIVRWFFGEKAYHLFTMDKLIAALVKQVQTIVGDNKCQELWTLLQSANASTGDGTGMSDAEIVRYRREAERYIPQDNPLYRLEWVRDTRTMRVFLMGSEDASIDGGDRWKETRRTGNARAVVVDDAMSVRIQRPAYKLVYEAGAEDFIWWPRGPTSGCAAIGDLWKVKAASRARGATSSVAIGMVAPEVKAVDVGEEFEEGGAVASRVGGPLGRVDGGVKVASDSPGGGGVGDKGGEGVPKANALRGSGVPRRIGARSHSC</sequence>
<gene>
    <name evidence="3" type="ORF">C8F04DRAFT_1178443</name>
</gene>
<feature type="region of interest" description="Disordered" evidence="1">
    <location>
        <begin position="870"/>
        <end position="910"/>
    </location>
</feature>
<reference evidence="3" key="1">
    <citation type="submission" date="2023-03" db="EMBL/GenBank/DDBJ databases">
        <title>Massive genome expansion in bonnet fungi (Mycena s.s.) driven by repeated elements and novel gene families across ecological guilds.</title>
        <authorList>
            <consortium name="Lawrence Berkeley National Laboratory"/>
            <person name="Harder C.B."/>
            <person name="Miyauchi S."/>
            <person name="Viragh M."/>
            <person name="Kuo A."/>
            <person name="Thoen E."/>
            <person name="Andreopoulos B."/>
            <person name="Lu D."/>
            <person name="Skrede I."/>
            <person name="Drula E."/>
            <person name="Henrissat B."/>
            <person name="Morin E."/>
            <person name="Kohler A."/>
            <person name="Barry K."/>
            <person name="LaButti K."/>
            <person name="Morin E."/>
            <person name="Salamov A."/>
            <person name="Lipzen A."/>
            <person name="Mereny Z."/>
            <person name="Hegedus B."/>
            <person name="Baldrian P."/>
            <person name="Stursova M."/>
            <person name="Weitz H."/>
            <person name="Taylor A."/>
            <person name="Grigoriev I.V."/>
            <person name="Nagy L.G."/>
            <person name="Martin F."/>
            <person name="Kauserud H."/>
        </authorList>
    </citation>
    <scope>NUCLEOTIDE SEQUENCE</scope>
    <source>
        <strain evidence="3">CBHHK200</strain>
    </source>
</reference>
<accession>A0AAD6T4N0</accession>
<dbReference type="AlphaFoldDB" id="A0AAD6T4N0"/>